<dbReference type="GO" id="GO:0071555">
    <property type="term" value="P:cell wall organization"/>
    <property type="evidence" value="ECO:0007669"/>
    <property type="project" value="UniProtKB-KW"/>
</dbReference>
<dbReference type="Proteomes" id="UP000224056">
    <property type="component" value="Chromosome"/>
</dbReference>
<dbReference type="InterPro" id="IPR005758">
    <property type="entry name" value="UDP-N-AcMur_Ala_ligase_MurC"/>
</dbReference>
<comment type="subcellular location">
    <subcellularLocation>
        <location evidence="1 14">Cytoplasm</location>
    </subcellularLocation>
</comment>
<keyword evidence="5 14" id="KW-0436">Ligase</keyword>
<evidence type="ECO:0000259" key="18">
    <source>
        <dbReference type="Pfam" id="PF08245"/>
    </source>
</evidence>
<dbReference type="SUPFAM" id="SSF53244">
    <property type="entry name" value="MurD-like peptide ligases, peptide-binding domain"/>
    <property type="match status" value="1"/>
</dbReference>
<keyword evidence="11 14" id="KW-0131">Cell cycle</keyword>
<evidence type="ECO:0000256" key="8">
    <source>
        <dbReference type="ARBA" id="ARBA00022840"/>
    </source>
</evidence>
<evidence type="ECO:0000256" key="3">
    <source>
        <dbReference type="ARBA" id="ARBA00012211"/>
    </source>
</evidence>
<evidence type="ECO:0000256" key="1">
    <source>
        <dbReference type="ARBA" id="ARBA00004496"/>
    </source>
</evidence>
<evidence type="ECO:0000256" key="7">
    <source>
        <dbReference type="ARBA" id="ARBA00022741"/>
    </source>
</evidence>
<dbReference type="InterPro" id="IPR036615">
    <property type="entry name" value="Mur_ligase_C_dom_sf"/>
</dbReference>
<comment type="pathway">
    <text evidence="2 14">Cell wall biogenesis; peptidoglycan biosynthesis.</text>
</comment>
<evidence type="ECO:0000256" key="13">
    <source>
        <dbReference type="ARBA" id="ARBA00047833"/>
    </source>
</evidence>
<evidence type="ECO:0000256" key="9">
    <source>
        <dbReference type="ARBA" id="ARBA00022960"/>
    </source>
</evidence>
<name>A0AAD0AB67_9BIFI</name>
<evidence type="ECO:0000256" key="10">
    <source>
        <dbReference type="ARBA" id="ARBA00022984"/>
    </source>
</evidence>
<dbReference type="EC" id="6.3.2.8" evidence="3 14"/>
<proteinExistence type="inferred from homology"/>
<dbReference type="EMBL" id="CP017696">
    <property type="protein sequence ID" value="ATO42223.1"/>
    <property type="molecule type" value="Genomic_DNA"/>
</dbReference>
<dbReference type="GO" id="GO:0008763">
    <property type="term" value="F:UDP-N-acetylmuramate-L-alanine ligase activity"/>
    <property type="evidence" value="ECO:0007669"/>
    <property type="project" value="UniProtKB-UniRule"/>
</dbReference>
<dbReference type="PANTHER" id="PTHR43445">
    <property type="entry name" value="UDP-N-ACETYLMURAMATE--L-ALANINE LIGASE-RELATED"/>
    <property type="match status" value="1"/>
</dbReference>
<dbReference type="InterPro" id="IPR004101">
    <property type="entry name" value="Mur_ligase_C"/>
</dbReference>
<reference evidence="19 20" key="1">
    <citation type="submission" date="2016-10" db="EMBL/GenBank/DDBJ databases">
        <title>The whole genome sequencing and assembly of B. asteroides DSM 20089 strain.</title>
        <authorList>
            <person name="Lee Y.-J."/>
            <person name="Park M.-K."/>
            <person name="Yi H."/>
            <person name="Bahn Y.-S."/>
            <person name="Kim J.F."/>
            <person name="Lee D.-W."/>
        </authorList>
    </citation>
    <scope>NUCLEOTIDE SEQUENCE [LARGE SCALE GENOMIC DNA]</scope>
    <source>
        <strain evidence="19 20">DSM 20089</strain>
    </source>
</reference>
<protein>
    <recommendedName>
        <fullName evidence="3 14">UDP-N-acetylmuramate--L-alanine ligase</fullName>
        <ecNumber evidence="3 14">6.3.2.8</ecNumber>
    </recommendedName>
    <alternativeName>
        <fullName evidence="14">UDP-N-acetylmuramoyl-L-alanine synthetase</fullName>
    </alternativeName>
</protein>
<dbReference type="NCBIfam" id="TIGR01082">
    <property type="entry name" value="murC"/>
    <property type="match status" value="1"/>
</dbReference>
<dbReference type="InterPro" id="IPR013221">
    <property type="entry name" value="Mur_ligase_cen"/>
</dbReference>
<keyword evidence="4 14" id="KW-0963">Cytoplasm</keyword>
<keyword evidence="9 14" id="KW-0133">Cell shape</keyword>
<evidence type="ECO:0000313" key="20">
    <source>
        <dbReference type="Proteomes" id="UP000224056"/>
    </source>
</evidence>
<dbReference type="GO" id="GO:0051301">
    <property type="term" value="P:cell division"/>
    <property type="evidence" value="ECO:0007669"/>
    <property type="project" value="UniProtKB-KW"/>
</dbReference>
<dbReference type="Pfam" id="PF01225">
    <property type="entry name" value="Mur_ligase"/>
    <property type="match status" value="1"/>
</dbReference>
<feature type="domain" description="Mur ligase central" evidence="18">
    <location>
        <begin position="127"/>
        <end position="339"/>
    </location>
</feature>
<dbReference type="SUPFAM" id="SSF53623">
    <property type="entry name" value="MurD-like peptide ligases, catalytic domain"/>
    <property type="match status" value="1"/>
</dbReference>
<evidence type="ECO:0000256" key="4">
    <source>
        <dbReference type="ARBA" id="ARBA00022490"/>
    </source>
</evidence>
<dbReference type="Gene3D" id="3.40.50.720">
    <property type="entry name" value="NAD(P)-binding Rossmann-like Domain"/>
    <property type="match status" value="1"/>
</dbReference>
<keyword evidence="12 14" id="KW-0961">Cell wall biogenesis/degradation</keyword>
<keyword evidence="8 14" id="KW-0067">ATP-binding</keyword>
<dbReference type="Gene3D" id="3.40.1190.10">
    <property type="entry name" value="Mur-like, catalytic domain"/>
    <property type="match status" value="1"/>
</dbReference>
<dbReference type="HAMAP" id="MF_00046">
    <property type="entry name" value="MurC"/>
    <property type="match status" value="1"/>
</dbReference>
<evidence type="ECO:0000256" key="5">
    <source>
        <dbReference type="ARBA" id="ARBA00022598"/>
    </source>
</evidence>
<evidence type="ECO:0000259" key="16">
    <source>
        <dbReference type="Pfam" id="PF01225"/>
    </source>
</evidence>
<gene>
    <name evidence="14" type="primary">murC</name>
    <name evidence="19" type="ORF">BA20089_01985</name>
</gene>
<dbReference type="Gene3D" id="3.90.190.20">
    <property type="entry name" value="Mur ligase, C-terminal domain"/>
    <property type="match status" value="1"/>
</dbReference>
<dbReference type="Pfam" id="PF02875">
    <property type="entry name" value="Mur_ligase_C"/>
    <property type="match status" value="1"/>
</dbReference>
<organism evidence="19 20">
    <name type="scientific">Bifidobacterium asteroides DSM 20089</name>
    <dbReference type="NCBI Taxonomy" id="1437594"/>
    <lineage>
        <taxon>Bacteria</taxon>
        <taxon>Bacillati</taxon>
        <taxon>Actinomycetota</taxon>
        <taxon>Actinomycetes</taxon>
        <taxon>Bifidobacteriales</taxon>
        <taxon>Bifidobacteriaceae</taxon>
        <taxon>Bifidobacterium</taxon>
    </lineage>
</organism>
<keyword evidence="7 14" id="KW-0547">Nucleotide-binding</keyword>
<feature type="compositionally biased region" description="Basic and acidic residues" evidence="15">
    <location>
        <begin position="461"/>
        <end position="470"/>
    </location>
</feature>
<comment type="catalytic activity">
    <reaction evidence="13 14">
        <text>UDP-N-acetyl-alpha-D-muramate + L-alanine + ATP = UDP-N-acetyl-alpha-D-muramoyl-L-alanine + ADP + phosphate + H(+)</text>
        <dbReference type="Rhea" id="RHEA:23372"/>
        <dbReference type="ChEBI" id="CHEBI:15378"/>
        <dbReference type="ChEBI" id="CHEBI:30616"/>
        <dbReference type="ChEBI" id="CHEBI:43474"/>
        <dbReference type="ChEBI" id="CHEBI:57972"/>
        <dbReference type="ChEBI" id="CHEBI:70757"/>
        <dbReference type="ChEBI" id="CHEBI:83898"/>
        <dbReference type="ChEBI" id="CHEBI:456216"/>
        <dbReference type="EC" id="6.3.2.8"/>
    </reaction>
</comment>
<sequence>MPVLDPCLPALAQAGVHDSKYLGPTHFIGIGGAGMSVLAEMLHQEGVQVSGSDRAEGDKTRRLRQLGIQVAIGQDASNVAGARTVVWSSAIKPDNPEILAAREVGARLVHRSDILNLLMASRISVTVAGAHGKTTTSALLAHLLAKGGQGDLADPSYAIGGSLQSDQGPMDGGHVGAGRVLVAEADESDGSFGKYTPDVAIITNVEPDHLDHYGTADAFHQAFVEHARHARRFLVVCGDDQGALEVLRRLQGNCQAKIIVYASDPQLNTDSLPGVLGLVRIESESESSGSGREHCRLALPAQVLQAAGLEAGKTLKLQVDLAIPGIHNARNAAAAIIAAILLGMDPDTAAASAADFHGASRRFEIRGIQHGVTVVDDYAHHPTEIAALLTAARRRYPGRTIRVLFQPHLYSRTAIFADRFAAALSLADDVTVTDIFPARELARDFPGVDAGTIPAAARKASNRESQDSGKRSTGTVFRACPDMHQAALDLAERAEPGDVILTVGAGDVTAMGPVILDKLAERDEQ</sequence>
<comment type="function">
    <text evidence="14">Cell wall formation.</text>
</comment>
<dbReference type="GO" id="GO:0005524">
    <property type="term" value="F:ATP binding"/>
    <property type="evidence" value="ECO:0007669"/>
    <property type="project" value="UniProtKB-UniRule"/>
</dbReference>
<evidence type="ECO:0000256" key="6">
    <source>
        <dbReference type="ARBA" id="ARBA00022618"/>
    </source>
</evidence>
<evidence type="ECO:0000256" key="11">
    <source>
        <dbReference type="ARBA" id="ARBA00023306"/>
    </source>
</evidence>
<keyword evidence="6 14" id="KW-0132">Cell division</keyword>
<dbReference type="Pfam" id="PF08245">
    <property type="entry name" value="Mur_ligase_M"/>
    <property type="match status" value="1"/>
</dbReference>
<evidence type="ECO:0000259" key="17">
    <source>
        <dbReference type="Pfam" id="PF02875"/>
    </source>
</evidence>
<evidence type="ECO:0000256" key="2">
    <source>
        <dbReference type="ARBA" id="ARBA00004752"/>
    </source>
</evidence>
<dbReference type="InterPro" id="IPR036565">
    <property type="entry name" value="Mur-like_cat_sf"/>
</dbReference>
<dbReference type="SUPFAM" id="SSF51984">
    <property type="entry name" value="MurCD N-terminal domain"/>
    <property type="match status" value="1"/>
</dbReference>
<evidence type="ECO:0000256" key="14">
    <source>
        <dbReference type="HAMAP-Rule" id="MF_00046"/>
    </source>
</evidence>
<keyword evidence="10 14" id="KW-0573">Peptidoglycan synthesis</keyword>
<feature type="domain" description="Mur ligase C-terminal" evidence="17">
    <location>
        <begin position="361"/>
        <end position="506"/>
    </location>
</feature>
<accession>A0AAD0AB67</accession>
<evidence type="ECO:0000256" key="15">
    <source>
        <dbReference type="SAM" id="MobiDB-lite"/>
    </source>
</evidence>
<feature type="binding site" evidence="14">
    <location>
        <begin position="129"/>
        <end position="135"/>
    </location>
    <ligand>
        <name>ATP</name>
        <dbReference type="ChEBI" id="CHEBI:30616"/>
    </ligand>
</feature>
<comment type="similarity">
    <text evidence="14">Belongs to the MurCDEF family.</text>
</comment>
<evidence type="ECO:0000256" key="12">
    <source>
        <dbReference type="ARBA" id="ARBA00023316"/>
    </source>
</evidence>
<dbReference type="AlphaFoldDB" id="A0AAD0AB67"/>
<feature type="domain" description="Mur ligase N-terminal catalytic" evidence="16">
    <location>
        <begin position="25"/>
        <end position="121"/>
    </location>
</feature>
<dbReference type="GO" id="GO:0008360">
    <property type="term" value="P:regulation of cell shape"/>
    <property type="evidence" value="ECO:0007669"/>
    <property type="project" value="UniProtKB-KW"/>
</dbReference>
<feature type="region of interest" description="Disordered" evidence="15">
    <location>
        <begin position="456"/>
        <end position="475"/>
    </location>
</feature>
<dbReference type="InterPro" id="IPR050061">
    <property type="entry name" value="MurCDEF_pg_biosynth"/>
</dbReference>
<dbReference type="PANTHER" id="PTHR43445:SF3">
    <property type="entry name" value="UDP-N-ACETYLMURAMATE--L-ALANINE LIGASE"/>
    <property type="match status" value="1"/>
</dbReference>
<dbReference type="GO" id="GO:0009252">
    <property type="term" value="P:peptidoglycan biosynthetic process"/>
    <property type="evidence" value="ECO:0007669"/>
    <property type="project" value="UniProtKB-UniRule"/>
</dbReference>
<evidence type="ECO:0000313" key="19">
    <source>
        <dbReference type="EMBL" id="ATO42223.1"/>
    </source>
</evidence>
<dbReference type="InterPro" id="IPR000713">
    <property type="entry name" value="Mur_ligase_N"/>
</dbReference>
<dbReference type="GO" id="GO:0005737">
    <property type="term" value="C:cytoplasm"/>
    <property type="evidence" value="ECO:0007669"/>
    <property type="project" value="UniProtKB-SubCell"/>
</dbReference>